<dbReference type="AlphaFoldDB" id="A0A8T3D1B4"/>
<dbReference type="Proteomes" id="UP000829720">
    <property type="component" value="Unassembled WGS sequence"/>
</dbReference>
<feature type="region of interest" description="Disordered" evidence="1">
    <location>
        <begin position="64"/>
        <end position="91"/>
    </location>
</feature>
<name>A0A8T3D1B4_9TELE</name>
<dbReference type="PANTHER" id="PTHR45427:SF1">
    <property type="entry name" value="MUCIN-15"/>
    <property type="match status" value="1"/>
</dbReference>
<dbReference type="PANTHER" id="PTHR45427">
    <property type="entry name" value="MUCIN-15"/>
    <property type="match status" value="1"/>
</dbReference>
<proteinExistence type="predicted"/>
<comment type="caution">
    <text evidence="3">The sequence shown here is derived from an EMBL/GenBank/DDBJ whole genome shotgun (WGS) entry which is preliminary data.</text>
</comment>
<protein>
    <recommendedName>
        <fullName evidence="5">Mucin-15</fullName>
    </recommendedName>
</protein>
<dbReference type="EMBL" id="JAERUA010000015">
    <property type="protein sequence ID" value="KAI1890156.1"/>
    <property type="molecule type" value="Genomic_DNA"/>
</dbReference>
<feature type="region of interest" description="Disordered" evidence="1">
    <location>
        <begin position="142"/>
        <end position="265"/>
    </location>
</feature>
<feature type="transmembrane region" description="Helical" evidence="2">
    <location>
        <begin position="278"/>
        <end position="300"/>
    </location>
</feature>
<dbReference type="Pfam" id="PF15672">
    <property type="entry name" value="Mucin15"/>
    <property type="match status" value="1"/>
</dbReference>
<dbReference type="InterPro" id="IPR031371">
    <property type="entry name" value="Mucin-15"/>
</dbReference>
<feature type="compositionally biased region" description="Low complexity" evidence="1">
    <location>
        <begin position="208"/>
        <end position="240"/>
    </location>
</feature>
<gene>
    <name evidence="3" type="ORF">AGOR_G00170770</name>
</gene>
<reference evidence="3" key="1">
    <citation type="submission" date="2021-01" db="EMBL/GenBank/DDBJ databases">
        <authorList>
            <person name="Zahm M."/>
            <person name="Roques C."/>
            <person name="Cabau C."/>
            <person name="Klopp C."/>
            <person name="Donnadieu C."/>
            <person name="Jouanno E."/>
            <person name="Lampietro C."/>
            <person name="Louis A."/>
            <person name="Herpin A."/>
            <person name="Echchiki A."/>
            <person name="Berthelot C."/>
            <person name="Parey E."/>
            <person name="Roest-Crollius H."/>
            <person name="Braasch I."/>
            <person name="Postlethwait J."/>
            <person name="Bobe J."/>
            <person name="Montfort J."/>
            <person name="Bouchez O."/>
            <person name="Begum T."/>
            <person name="Mejri S."/>
            <person name="Adams A."/>
            <person name="Chen W.-J."/>
            <person name="Guiguen Y."/>
        </authorList>
    </citation>
    <scope>NUCLEOTIDE SEQUENCE</scope>
    <source>
        <tissue evidence="3">Blood</tissue>
    </source>
</reference>
<accession>A0A8T3D1B4</accession>
<dbReference type="OrthoDB" id="9950822at2759"/>
<evidence type="ECO:0000256" key="2">
    <source>
        <dbReference type="SAM" id="Phobius"/>
    </source>
</evidence>
<feature type="compositionally biased region" description="Polar residues" evidence="1">
    <location>
        <begin position="64"/>
        <end position="74"/>
    </location>
</feature>
<feature type="compositionally biased region" description="Polar residues" evidence="1">
    <location>
        <begin position="241"/>
        <end position="252"/>
    </location>
</feature>
<evidence type="ECO:0000256" key="1">
    <source>
        <dbReference type="SAM" id="MobiDB-lite"/>
    </source>
</evidence>
<keyword evidence="2" id="KW-1133">Transmembrane helix</keyword>
<sequence>MLWCEYLLRLQTTHTHPLIPLLSVTKDTMEMHFTMFTLLVLTLQAFSGVRPQDSEETQSIQPLLPNTENATGFNSLPHASGGGEPSEINWSINGVGSDAMITELPSVNVPGKDSTLAPPAVKLNGNESVPVLPGKVNGTVNGVNASSINNPDAGSNRTSKPEIRNTTQPSPLIPPKTTPASSVNNKTTSKPAIVVPVQPITQPISPKLNSTTTKPNATTTTTKLNSTTTVTKPNSTTTASNLTVASSGTTIPEATVSGNNSNRGFSGSNMLSERNGKAWGAIIGIALAVGFVGFVIYLLLKRTNRREFMHRKLVEDMPSDPVLRLDNGEPLDLKFDGTAYYNPGLQGDNIQMTNFPRGHMH</sequence>
<evidence type="ECO:0000313" key="4">
    <source>
        <dbReference type="Proteomes" id="UP000829720"/>
    </source>
</evidence>
<keyword evidence="4" id="KW-1185">Reference proteome</keyword>
<organism evidence="3 4">
    <name type="scientific">Albula goreensis</name>
    <dbReference type="NCBI Taxonomy" id="1534307"/>
    <lineage>
        <taxon>Eukaryota</taxon>
        <taxon>Metazoa</taxon>
        <taxon>Chordata</taxon>
        <taxon>Craniata</taxon>
        <taxon>Vertebrata</taxon>
        <taxon>Euteleostomi</taxon>
        <taxon>Actinopterygii</taxon>
        <taxon>Neopterygii</taxon>
        <taxon>Teleostei</taxon>
        <taxon>Albuliformes</taxon>
        <taxon>Albulidae</taxon>
        <taxon>Albula</taxon>
    </lineage>
</organism>
<evidence type="ECO:0008006" key="5">
    <source>
        <dbReference type="Google" id="ProtNLM"/>
    </source>
</evidence>
<feature type="compositionally biased region" description="Polar residues" evidence="1">
    <location>
        <begin position="142"/>
        <end position="170"/>
    </location>
</feature>
<evidence type="ECO:0000313" key="3">
    <source>
        <dbReference type="EMBL" id="KAI1890156.1"/>
    </source>
</evidence>
<keyword evidence="2" id="KW-0812">Transmembrane</keyword>
<feature type="compositionally biased region" description="Polar residues" evidence="1">
    <location>
        <begin position="178"/>
        <end position="190"/>
    </location>
</feature>
<keyword evidence="2" id="KW-0472">Membrane</keyword>